<sequence length="81" mass="9141">MEVIGAIVVAALSCAQCKGWFITQRRGIGTRSTLQALHVFLVLIPLLKFRHSQSPADAEDIPAPQKFFEEIQKRLDMTWES</sequence>
<gene>
    <name evidence="1" type="ORF">ACCUM_0659</name>
</gene>
<evidence type="ECO:0000313" key="2">
    <source>
        <dbReference type="Proteomes" id="UP000306324"/>
    </source>
</evidence>
<keyword evidence="2" id="KW-1185">Reference proteome</keyword>
<dbReference type="Proteomes" id="UP000306324">
    <property type="component" value="Unassembled WGS sequence"/>
</dbReference>
<name>A0A5S4ETB7_9PROT</name>
<comment type="caution">
    <text evidence="1">The sequence shown here is derived from an EMBL/GenBank/DDBJ whole genome shotgun (WGS) entry which is preliminary data.</text>
</comment>
<proteinExistence type="predicted"/>
<reference evidence="1 2" key="1">
    <citation type="submission" date="2019-04" db="EMBL/GenBank/DDBJ databases">
        <title>A novel phosphate-accumulating bacterium identified in bioreactor for phosphate removal from wastewater.</title>
        <authorList>
            <person name="Kotlyarov R.Y."/>
            <person name="Beletsky A.V."/>
            <person name="Kallistova A.Y."/>
            <person name="Dorofeev A.G."/>
            <person name="Nikolaev Y.Y."/>
            <person name="Pimenov N.V."/>
            <person name="Ravin N.V."/>
            <person name="Mardanov A.V."/>
        </authorList>
    </citation>
    <scope>NUCLEOTIDE SEQUENCE [LARGE SCALE GENOMIC DNA]</scope>
    <source>
        <strain evidence="1 2">Bin19</strain>
    </source>
</reference>
<dbReference type="EMBL" id="SWAD01000002">
    <property type="protein sequence ID" value="TMQ78790.1"/>
    <property type="molecule type" value="Genomic_DNA"/>
</dbReference>
<dbReference type="AlphaFoldDB" id="A0A5S4ETB7"/>
<accession>A0A5S4ETB7</accession>
<organism evidence="1 2">
    <name type="scientific">Candidatus Accumulibacter phosphatis</name>
    <dbReference type="NCBI Taxonomy" id="327160"/>
    <lineage>
        <taxon>Bacteria</taxon>
        <taxon>Pseudomonadati</taxon>
        <taxon>Pseudomonadota</taxon>
        <taxon>Betaproteobacteria</taxon>
        <taxon>Candidatus Accumulibacter</taxon>
    </lineage>
</organism>
<evidence type="ECO:0000313" key="1">
    <source>
        <dbReference type="EMBL" id="TMQ78790.1"/>
    </source>
</evidence>
<protein>
    <submittedName>
        <fullName evidence="1">Uncharacterized protein</fullName>
    </submittedName>
</protein>